<reference evidence="1 2" key="1">
    <citation type="submission" date="2022-01" db="EMBL/GenBank/DDBJ databases">
        <authorList>
            <person name="Xiong W."/>
            <person name="Schranz E."/>
        </authorList>
    </citation>
    <scope>NUCLEOTIDE SEQUENCE [LARGE SCALE GENOMIC DNA]</scope>
</reference>
<sequence length="153" mass="16910">MFPSSFFGELGATGNGSGDLVSWERSEVLEFRALMRFQWLLPVDLIGRDEGRFREWGCRRWSTVVIRFYPLEQETPGGGAAVVSLATGDSRVSTTDEVGPEPLSSIETGRGTMVTRGCEPGGARSLSFASFCFLEFCGVDCTRIPLFFIFCRL</sequence>
<dbReference type="Proteomes" id="UP001157418">
    <property type="component" value="Unassembled WGS sequence"/>
</dbReference>
<gene>
    <name evidence="1" type="ORF">LVIROSA_LOCUS15161</name>
</gene>
<evidence type="ECO:0000313" key="1">
    <source>
        <dbReference type="EMBL" id="CAH1428214.1"/>
    </source>
</evidence>
<protein>
    <submittedName>
        <fullName evidence="1">Uncharacterized protein</fullName>
    </submittedName>
</protein>
<evidence type="ECO:0000313" key="2">
    <source>
        <dbReference type="Proteomes" id="UP001157418"/>
    </source>
</evidence>
<keyword evidence="2" id="KW-1185">Reference proteome</keyword>
<dbReference type="AlphaFoldDB" id="A0AAU9MJU7"/>
<accession>A0AAU9MJU7</accession>
<organism evidence="1 2">
    <name type="scientific">Lactuca virosa</name>
    <dbReference type="NCBI Taxonomy" id="75947"/>
    <lineage>
        <taxon>Eukaryota</taxon>
        <taxon>Viridiplantae</taxon>
        <taxon>Streptophyta</taxon>
        <taxon>Embryophyta</taxon>
        <taxon>Tracheophyta</taxon>
        <taxon>Spermatophyta</taxon>
        <taxon>Magnoliopsida</taxon>
        <taxon>eudicotyledons</taxon>
        <taxon>Gunneridae</taxon>
        <taxon>Pentapetalae</taxon>
        <taxon>asterids</taxon>
        <taxon>campanulids</taxon>
        <taxon>Asterales</taxon>
        <taxon>Asteraceae</taxon>
        <taxon>Cichorioideae</taxon>
        <taxon>Cichorieae</taxon>
        <taxon>Lactucinae</taxon>
        <taxon>Lactuca</taxon>
    </lineage>
</organism>
<comment type="caution">
    <text evidence="1">The sequence shown here is derived from an EMBL/GenBank/DDBJ whole genome shotgun (WGS) entry which is preliminary data.</text>
</comment>
<name>A0AAU9MJU7_9ASTR</name>
<dbReference type="EMBL" id="CAKMRJ010002223">
    <property type="protein sequence ID" value="CAH1428214.1"/>
    <property type="molecule type" value="Genomic_DNA"/>
</dbReference>
<proteinExistence type="predicted"/>